<gene>
    <name evidence="2" type="ORF">HNQ34_003055</name>
</gene>
<comment type="caution">
    <text evidence="2">The sequence shown here is derived from an EMBL/GenBank/DDBJ whole genome shotgun (WGS) entry which is preliminary data.</text>
</comment>
<evidence type="ECO:0000256" key="1">
    <source>
        <dbReference type="SAM" id="SignalP"/>
    </source>
</evidence>
<accession>A0A7W8MW23</accession>
<dbReference type="Pfam" id="PF14275">
    <property type="entry name" value="DUF4362"/>
    <property type="match status" value="1"/>
</dbReference>
<feature type="signal peptide" evidence="1">
    <location>
        <begin position="1"/>
        <end position="21"/>
    </location>
</feature>
<dbReference type="InterPro" id="IPR025372">
    <property type="entry name" value="DUF4362"/>
</dbReference>
<protein>
    <recommendedName>
        <fullName evidence="4">DUF4362 domain-containing protein</fullName>
    </recommendedName>
</protein>
<keyword evidence="1" id="KW-0732">Signal</keyword>
<dbReference type="PROSITE" id="PS51257">
    <property type="entry name" value="PROKAR_LIPOPROTEIN"/>
    <property type="match status" value="1"/>
</dbReference>
<proteinExistence type="predicted"/>
<dbReference type="EMBL" id="JACHEP010000024">
    <property type="protein sequence ID" value="MBB5325949.1"/>
    <property type="molecule type" value="Genomic_DNA"/>
</dbReference>
<name>A0A7W8MW23_9BACL</name>
<sequence>MKKFVTYISVALLVLTLTACNKSNGKESTPATDNPKKPYRSEEAITNGDVVNLQGKISNLDKFERFVANVESGKKDKIRITMYTDEGDPIFRNLDYNGEKIQYTYDNSQDAFAGSDKGKQSTTCSKIEKKDIDKGVEYRLSGCSSEVGNTFYFRVEK</sequence>
<organism evidence="2 3">
    <name type="scientific">Anoxybacteroides tepidamans</name>
    <dbReference type="NCBI Taxonomy" id="265948"/>
    <lineage>
        <taxon>Bacteria</taxon>
        <taxon>Bacillati</taxon>
        <taxon>Bacillota</taxon>
        <taxon>Bacilli</taxon>
        <taxon>Bacillales</taxon>
        <taxon>Anoxybacillaceae</taxon>
        <taxon>Anoxybacteroides</taxon>
    </lineage>
</organism>
<evidence type="ECO:0000313" key="2">
    <source>
        <dbReference type="EMBL" id="MBB5325949.1"/>
    </source>
</evidence>
<evidence type="ECO:0008006" key="4">
    <source>
        <dbReference type="Google" id="ProtNLM"/>
    </source>
</evidence>
<dbReference type="AlphaFoldDB" id="A0A7W8MW23"/>
<evidence type="ECO:0000313" key="3">
    <source>
        <dbReference type="Proteomes" id="UP000520011"/>
    </source>
</evidence>
<keyword evidence="3" id="KW-1185">Reference proteome</keyword>
<reference evidence="2 3" key="1">
    <citation type="submission" date="2020-08" db="EMBL/GenBank/DDBJ databases">
        <title>Genomic Encyclopedia of Type Strains, Phase IV (KMG-IV): sequencing the most valuable type-strain genomes for metagenomic binning, comparative biology and taxonomic classification.</title>
        <authorList>
            <person name="Goeker M."/>
        </authorList>
    </citation>
    <scope>NUCLEOTIDE SEQUENCE [LARGE SCALE GENOMIC DNA]</scope>
    <source>
        <strain evidence="2 3">DSM 16325</strain>
    </source>
</reference>
<feature type="chain" id="PRO_5039401661" description="DUF4362 domain-containing protein" evidence="1">
    <location>
        <begin position="22"/>
        <end position="157"/>
    </location>
</feature>
<dbReference type="Proteomes" id="UP000520011">
    <property type="component" value="Unassembled WGS sequence"/>
</dbReference>
<dbReference type="RefSeq" id="WP_009361462.1">
    <property type="nucleotide sequence ID" value="NZ_JACHEP010000024.1"/>
</dbReference>